<keyword evidence="1" id="KW-1185">Reference proteome</keyword>
<dbReference type="WBParaSite" id="ACAC_0000401801-mRNA-1">
    <property type="protein sequence ID" value="ACAC_0000401801-mRNA-1"/>
    <property type="gene ID" value="ACAC_0000401801"/>
</dbReference>
<dbReference type="Proteomes" id="UP000035642">
    <property type="component" value="Unassembled WGS sequence"/>
</dbReference>
<evidence type="ECO:0000313" key="1">
    <source>
        <dbReference type="Proteomes" id="UP000035642"/>
    </source>
</evidence>
<dbReference type="AlphaFoldDB" id="A0A0K0D1S3"/>
<reference evidence="1" key="1">
    <citation type="submission" date="2012-09" db="EMBL/GenBank/DDBJ databases">
        <authorList>
            <person name="Martin A.A."/>
        </authorList>
    </citation>
    <scope>NUCLEOTIDE SEQUENCE</scope>
</reference>
<evidence type="ECO:0000313" key="2">
    <source>
        <dbReference type="WBParaSite" id="ACAC_0000401801-mRNA-1"/>
    </source>
</evidence>
<organism evidence="1 2">
    <name type="scientific">Angiostrongylus cantonensis</name>
    <name type="common">Rat lungworm</name>
    <dbReference type="NCBI Taxonomy" id="6313"/>
    <lineage>
        <taxon>Eukaryota</taxon>
        <taxon>Metazoa</taxon>
        <taxon>Ecdysozoa</taxon>
        <taxon>Nematoda</taxon>
        <taxon>Chromadorea</taxon>
        <taxon>Rhabditida</taxon>
        <taxon>Rhabditina</taxon>
        <taxon>Rhabditomorpha</taxon>
        <taxon>Strongyloidea</taxon>
        <taxon>Metastrongylidae</taxon>
        <taxon>Angiostrongylus</taxon>
    </lineage>
</organism>
<proteinExistence type="predicted"/>
<sequence length="85" mass="9598">MQISMKNHIKMRQTTGTNVAVVAEKALKVSICKWKIEEKFCQEDEEKVIHDAGDDDDMTAETPGKLPTSFHLVVDENRFCDGTTL</sequence>
<reference evidence="2" key="2">
    <citation type="submission" date="2017-02" db="UniProtKB">
        <authorList>
            <consortium name="WormBaseParasite"/>
        </authorList>
    </citation>
    <scope>IDENTIFICATION</scope>
</reference>
<protein>
    <submittedName>
        <fullName evidence="2">Uncharacterized protein</fullName>
    </submittedName>
</protein>
<name>A0A0K0D1S3_ANGCA</name>
<accession>A0A0K0D1S3</accession>